<proteinExistence type="predicted"/>
<evidence type="ECO:0000313" key="1">
    <source>
        <dbReference type="EMBL" id="MUZ73332.1"/>
    </source>
</evidence>
<accession>A0A6L6VIU1</accession>
<name>A0A6L6VIU1_AGRVI</name>
<gene>
    <name evidence="1" type="ORF">GOZ90_11630</name>
</gene>
<sequence>MDRTLRKVKGTKVSMDGTVVSVLLETVDGTEVIIDLLPEMIMEFILSLLSARTEAWVKAEGGVPGDIPGLENPIRMVIPAVKLASAEYPDKDKRLVQILTESGTIFEFLLPAPDPASAK</sequence>
<organism evidence="1 2">
    <name type="scientific">Agrobacterium vitis</name>
    <name type="common">Rhizobium vitis</name>
    <dbReference type="NCBI Taxonomy" id="373"/>
    <lineage>
        <taxon>Bacteria</taxon>
        <taxon>Pseudomonadati</taxon>
        <taxon>Pseudomonadota</taxon>
        <taxon>Alphaproteobacteria</taxon>
        <taxon>Hyphomicrobiales</taxon>
        <taxon>Rhizobiaceae</taxon>
        <taxon>Rhizobium/Agrobacterium group</taxon>
        <taxon>Agrobacterium</taxon>
    </lineage>
</organism>
<dbReference type="Proteomes" id="UP000477951">
    <property type="component" value="Unassembled WGS sequence"/>
</dbReference>
<dbReference type="RefSeq" id="WP_156614769.1">
    <property type="nucleotide sequence ID" value="NZ_WPHR01000007.1"/>
</dbReference>
<reference evidence="1 2" key="1">
    <citation type="submission" date="2019-12" db="EMBL/GenBank/DDBJ databases">
        <title>Whole-genome sequencing of Allorhizobium vitis.</title>
        <authorList>
            <person name="Gan H.M."/>
            <person name="Szegedi E."/>
            <person name="Burr T."/>
            <person name="Savka M.A."/>
        </authorList>
    </citation>
    <scope>NUCLEOTIDE SEQUENCE [LARGE SCALE GENOMIC DNA]</scope>
    <source>
        <strain evidence="1 2">CG516</strain>
    </source>
</reference>
<dbReference type="EMBL" id="WPHR01000007">
    <property type="protein sequence ID" value="MUZ73332.1"/>
    <property type="molecule type" value="Genomic_DNA"/>
</dbReference>
<comment type="caution">
    <text evidence="1">The sequence shown here is derived from an EMBL/GenBank/DDBJ whole genome shotgun (WGS) entry which is preliminary data.</text>
</comment>
<dbReference type="AlphaFoldDB" id="A0A6L6VIU1"/>
<evidence type="ECO:0000313" key="2">
    <source>
        <dbReference type="Proteomes" id="UP000477951"/>
    </source>
</evidence>
<protein>
    <submittedName>
        <fullName evidence="1">Uncharacterized protein</fullName>
    </submittedName>
</protein>